<dbReference type="GO" id="GO:0005764">
    <property type="term" value="C:lysosome"/>
    <property type="evidence" value="ECO:0007669"/>
    <property type="project" value="UniProtKB-SubCell"/>
</dbReference>
<evidence type="ECO:0000256" key="13">
    <source>
        <dbReference type="SAM" id="MobiDB-lite"/>
    </source>
</evidence>
<evidence type="ECO:0000256" key="7">
    <source>
        <dbReference type="ARBA" id="ARBA00022525"/>
    </source>
</evidence>
<keyword evidence="14" id="KW-1185">Reference proteome</keyword>
<dbReference type="GO" id="GO:0005615">
    <property type="term" value="C:extracellular space"/>
    <property type="evidence" value="ECO:0007669"/>
    <property type="project" value="UniProtKB-KW"/>
</dbReference>
<dbReference type="GO" id="GO:0051781">
    <property type="term" value="P:positive regulation of cell division"/>
    <property type="evidence" value="ECO:0007669"/>
    <property type="project" value="UniProtKB-KW"/>
</dbReference>
<dbReference type="Pfam" id="PF00340">
    <property type="entry name" value="IL1"/>
    <property type="match status" value="1"/>
</dbReference>
<dbReference type="PANTHER" id="PTHR10078:SF30">
    <property type="entry name" value="INTERLEUKIN-1 BETA"/>
    <property type="match status" value="1"/>
</dbReference>
<keyword evidence="5" id="KW-0963">Cytoplasm</keyword>
<keyword evidence="6" id="KW-0202">Cytokine</keyword>
<reference evidence="15" key="1">
    <citation type="submission" date="2025-08" db="UniProtKB">
        <authorList>
            <consortium name="RefSeq"/>
        </authorList>
    </citation>
    <scope>IDENTIFICATION</scope>
</reference>
<evidence type="ECO:0000256" key="2">
    <source>
        <dbReference type="ARBA" id="ARBA00004514"/>
    </source>
</evidence>
<dbReference type="Gene3D" id="2.80.10.50">
    <property type="match status" value="1"/>
</dbReference>
<feature type="region of interest" description="Disordered" evidence="13">
    <location>
        <begin position="134"/>
        <end position="161"/>
    </location>
</feature>
<evidence type="ECO:0000313" key="15">
    <source>
        <dbReference type="RefSeq" id="XP_028257889.1"/>
    </source>
</evidence>
<dbReference type="GO" id="GO:0001660">
    <property type="term" value="P:fever generation"/>
    <property type="evidence" value="ECO:0007669"/>
    <property type="project" value="UniProtKB-KW"/>
</dbReference>
<dbReference type="SUPFAM" id="SSF50156">
    <property type="entry name" value="PDZ domain-like"/>
    <property type="match status" value="1"/>
</dbReference>
<dbReference type="SMART" id="SM00125">
    <property type="entry name" value="IL1"/>
    <property type="match status" value="1"/>
</dbReference>
<dbReference type="Gene3D" id="2.30.42.10">
    <property type="match status" value="1"/>
</dbReference>
<evidence type="ECO:0000256" key="12">
    <source>
        <dbReference type="RuleBase" id="RU003753"/>
    </source>
</evidence>
<feature type="compositionally biased region" description="Basic and acidic residues" evidence="13">
    <location>
        <begin position="149"/>
        <end position="161"/>
    </location>
</feature>
<organism evidence="14 15">
    <name type="scientific">Parambassis ranga</name>
    <name type="common">Indian glassy fish</name>
    <dbReference type="NCBI Taxonomy" id="210632"/>
    <lineage>
        <taxon>Eukaryota</taxon>
        <taxon>Metazoa</taxon>
        <taxon>Chordata</taxon>
        <taxon>Craniata</taxon>
        <taxon>Vertebrata</taxon>
        <taxon>Euteleostomi</taxon>
        <taxon>Actinopterygii</taxon>
        <taxon>Neopterygii</taxon>
        <taxon>Teleostei</taxon>
        <taxon>Neoteleostei</taxon>
        <taxon>Acanthomorphata</taxon>
        <taxon>Ovalentaria</taxon>
        <taxon>Ambassidae</taxon>
        <taxon>Parambassis</taxon>
    </lineage>
</organism>
<evidence type="ECO:0000256" key="8">
    <source>
        <dbReference type="ARBA" id="ARBA00022620"/>
    </source>
</evidence>
<comment type="similarity">
    <text evidence="4 12">Belongs to the IL-1 family.</text>
</comment>
<evidence type="ECO:0000256" key="4">
    <source>
        <dbReference type="ARBA" id="ARBA00010448"/>
    </source>
</evidence>
<keyword evidence="7 12" id="KW-0964">Secreted</keyword>
<comment type="subcellular location">
    <subcellularLocation>
        <location evidence="2">Cytoplasm</location>
        <location evidence="2">Cytosol</location>
    </subcellularLocation>
    <subcellularLocation>
        <location evidence="1">Lysosome</location>
    </subcellularLocation>
    <subcellularLocation>
        <location evidence="3">Secreted</location>
        <location evidence="3">Extracellular exosome</location>
    </subcellularLocation>
</comment>
<dbReference type="GO" id="GO:0019221">
    <property type="term" value="P:cytokine-mediated signaling pathway"/>
    <property type="evidence" value="ECO:0007669"/>
    <property type="project" value="TreeGrafter"/>
</dbReference>
<dbReference type="PANTHER" id="PTHR10078">
    <property type="entry name" value="INTERLEUKIN-1 FAMILY MEMBER"/>
    <property type="match status" value="1"/>
</dbReference>
<dbReference type="Proteomes" id="UP000515145">
    <property type="component" value="Chromosome 3"/>
</dbReference>
<dbReference type="GO" id="GO:1901222">
    <property type="term" value="P:regulation of non-canonical NF-kappaB signal transduction"/>
    <property type="evidence" value="ECO:0007669"/>
    <property type="project" value="TreeGrafter"/>
</dbReference>
<accession>A0A6P7IC16</accession>
<keyword evidence="10" id="KW-0458">Lysosome</keyword>
<dbReference type="InterPro" id="IPR036034">
    <property type="entry name" value="PDZ_sf"/>
</dbReference>
<name>A0A6P7IC16_9TELE</name>
<protein>
    <recommendedName>
        <fullName evidence="12">Interleukin-1</fullName>
    </recommendedName>
</protein>
<dbReference type="InParanoid" id="A0A6P7IC16"/>
<dbReference type="GO" id="GO:0010628">
    <property type="term" value="P:positive regulation of gene expression"/>
    <property type="evidence" value="ECO:0007669"/>
    <property type="project" value="TreeGrafter"/>
</dbReference>
<evidence type="ECO:0000256" key="3">
    <source>
        <dbReference type="ARBA" id="ARBA00004550"/>
    </source>
</evidence>
<dbReference type="InterPro" id="IPR000975">
    <property type="entry name" value="IL-1_fam"/>
</dbReference>
<dbReference type="RefSeq" id="XP_028257889.1">
    <property type="nucleotide sequence ID" value="XM_028402088.1"/>
</dbReference>
<keyword evidence="8" id="KW-0666">Pyrogen</keyword>
<dbReference type="OrthoDB" id="8962877at2759"/>
<dbReference type="InterPro" id="IPR008996">
    <property type="entry name" value="IL1/FGF"/>
</dbReference>
<sequence>MSSPLWASVFGITGSNMDLKSSVVNGGVLIFHHLHEGKHHYEVENVLKKNRQSAEKKFVRRGDKLMHVNGINLQDLTPEEVAQLLANGSPMLTVHTPGTKKEHPKQPLTSEDTIYPVSKESTILSFCWEMTREEDVEKNEEGQEEEEKETGGVKEDVCKPEYEENGESSDLLVIEMMKTSISLVRGRGCDPGSPCEGCHGTGCIFNDVVVVAESSTVKLVPRGSFKYENVSEVLVEHVGTHQYIRGICSQKTLYTSPNPERITIYYYKSNVLDKYFRGMPVVLNLTESNCFLRCCKEGDRVCLQLETCEKQRLKQIYMTDESTLSFVFYMKADRTKQRRFESALHRGWFIHVVNPDGVEVATIDGHEELSSFLFIIKK</sequence>
<keyword evidence="9" id="KW-0395">Inflammatory response</keyword>
<dbReference type="GO" id="GO:0006955">
    <property type="term" value="P:immune response"/>
    <property type="evidence" value="ECO:0007669"/>
    <property type="project" value="InterPro"/>
</dbReference>
<evidence type="ECO:0000256" key="1">
    <source>
        <dbReference type="ARBA" id="ARBA00004371"/>
    </source>
</evidence>
<dbReference type="AlphaFoldDB" id="A0A6P7IC16"/>
<evidence type="ECO:0000313" key="14">
    <source>
        <dbReference type="Proteomes" id="UP000515145"/>
    </source>
</evidence>
<dbReference type="GO" id="GO:0005149">
    <property type="term" value="F:interleukin-1 receptor binding"/>
    <property type="evidence" value="ECO:0007669"/>
    <property type="project" value="UniProtKB-UniRule"/>
</dbReference>
<proteinExistence type="inferred from homology"/>
<dbReference type="GO" id="GO:0005829">
    <property type="term" value="C:cytosol"/>
    <property type="evidence" value="ECO:0007669"/>
    <property type="project" value="UniProtKB-SubCell"/>
</dbReference>
<evidence type="ECO:0000256" key="9">
    <source>
        <dbReference type="ARBA" id="ARBA00023198"/>
    </source>
</evidence>
<evidence type="ECO:0000256" key="11">
    <source>
        <dbReference type="ARBA" id="ARBA00023246"/>
    </source>
</evidence>
<evidence type="ECO:0000256" key="6">
    <source>
        <dbReference type="ARBA" id="ARBA00022514"/>
    </source>
</evidence>
<dbReference type="GO" id="GO:0005125">
    <property type="term" value="F:cytokine activity"/>
    <property type="evidence" value="ECO:0007669"/>
    <property type="project" value="UniProtKB-UniRule"/>
</dbReference>
<evidence type="ECO:0000256" key="5">
    <source>
        <dbReference type="ARBA" id="ARBA00022490"/>
    </source>
</evidence>
<dbReference type="CDD" id="cd00100">
    <property type="entry name" value="beta-trefoil_IL1"/>
    <property type="match status" value="1"/>
</dbReference>
<evidence type="ECO:0000256" key="10">
    <source>
        <dbReference type="ARBA" id="ARBA00023228"/>
    </source>
</evidence>
<dbReference type="GeneID" id="114433494"/>
<dbReference type="GO" id="GO:0048246">
    <property type="term" value="P:macrophage chemotaxis"/>
    <property type="evidence" value="ECO:0007669"/>
    <property type="project" value="TreeGrafter"/>
</dbReference>
<gene>
    <name evidence="15" type="primary">LOC114433494</name>
</gene>
<dbReference type="GO" id="GO:0042119">
    <property type="term" value="P:neutrophil activation"/>
    <property type="evidence" value="ECO:0007669"/>
    <property type="project" value="TreeGrafter"/>
</dbReference>
<dbReference type="PRINTS" id="PR00264">
    <property type="entry name" value="INTERLEUKIN1"/>
</dbReference>
<keyword evidence="11" id="KW-0497">Mitogen</keyword>
<dbReference type="GO" id="GO:0071222">
    <property type="term" value="P:cellular response to lipopolysaccharide"/>
    <property type="evidence" value="ECO:0007669"/>
    <property type="project" value="TreeGrafter"/>
</dbReference>
<dbReference type="SUPFAM" id="SSF50353">
    <property type="entry name" value="Cytokine"/>
    <property type="match status" value="1"/>
</dbReference>